<organism evidence="2 3">
    <name type="scientific">Macrostomum lignano</name>
    <dbReference type="NCBI Taxonomy" id="282301"/>
    <lineage>
        <taxon>Eukaryota</taxon>
        <taxon>Metazoa</taxon>
        <taxon>Spiralia</taxon>
        <taxon>Lophotrochozoa</taxon>
        <taxon>Platyhelminthes</taxon>
        <taxon>Rhabditophora</taxon>
        <taxon>Macrostomorpha</taxon>
        <taxon>Macrostomida</taxon>
        <taxon>Macrostomidae</taxon>
        <taxon>Macrostomum</taxon>
    </lineage>
</organism>
<keyword evidence="2" id="KW-1185">Reference proteome</keyword>
<dbReference type="SUPFAM" id="SSF56300">
    <property type="entry name" value="Metallo-dependent phosphatases"/>
    <property type="match status" value="1"/>
</dbReference>
<evidence type="ECO:0000256" key="1">
    <source>
        <dbReference type="SAM" id="Phobius"/>
    </source>
</evidence>
<dbReference type="PANTHER" id="PTHR31302:SF0">
    <property type="entry name" value="TRANSMEMBRANE PROTEIN WITH METALLOPHOSPHOESTERASE DOMAIN"/>
    <property type="match status" value="1"/>
</dbReference>
<dbReference type="AlphaFoldDB" id="A0A1I8HGX3"/>
<dbReference type="Proteomes" id="UP000095280">
    <property type="component" value="Unplaced"/>
</dbReference>
<name>A0A1I8HGX3_9PLAT</name>
<keyword evidence="1" id="KW-0812">Transmembrane</keyword>
<feature type="transmembrane region" description="Helical" evidence="1">
    <location>
        <begin position="48"/>
        <end position="69"/>
    </location>
</feature>
<keyword evidence="1" id="KW-1133">Transmembrane helix</keyword>
<protein>
    <submittedName>
        <fullName evidence="3">Metallophos domain-containing protein</fullName>
    </submittedName>
</protein>
<reference evidence="3" key="1">
    <citation type="submission" date="2016-11" db="UniProtKB">
        <authorList>
            <consortium name="WormBaseParasite"/>
        </authorList>
    </citation>
    <scope>IDENTIFICATION</scope>
</reference>
<keyword evidence="1" id="KW-0472">Membrane</keyword>
<accession>A0A1I8HGX3</accession>
<proteinExistence type="predicted"/>
<evidence type="ECO:0000313" key="3">
    <source>
        <dbReference type="WBParaSite" id="maker-uti_cns_0005951-snap-gene-0.2-mRNA-1"/>
    </source>
</evidence>
<dbReference type="PANTHER" id="PTHR31302">
    <property type="entry name" value="TRANSMEMBRANE PROTEIN WITH METALLOPHOSPHOESTERASE DOMAIN-RELATED"/>
    <property type="match status" value="1"/>
</dbReference>
<dbReference type="WBParaSite" id="maker-uti_cns_0005951-snap-gene-0.2-mRNA-1">
    <property type="protein sequence ID" value="maker-uti_cns_0005951-snap-gene-0.2-mRNA-1"/>
    <property type="gene ID" value="maker-uti_cns_0005951-snap-gene-0.2"/>
</dbReference>
<dbReference type="InterPro" id="IPR051158">
    <property type="entry name" value="Metallophosphoesterase_sf"/>
</dbReference>
<evidence type="ECO:0000313" key="2">
    <source>
        <dbReference type="Proteomes" id="UP000095280"/>
    </source>
</evidence>
<dbReference type="InterPro" id="IPR029052">
    <property type="entry name" value="Metallo-depent_PP-like"/>
</dbReference>
<sequence length="286" mass="30065">VNPLVLACYICGGQCLQFAFYALLAHCLSMCYRFLIGTRLGLMLNKGFFCAALPLAVSVAMTTAGLSGVSSSALSAGRGIPVRRIDIELPRLPSSMRGLQVALVSDLHIGPTVGEPDVAGLVTQLNALKPDVVALVGDLADTPGTQFLSAAAPLANVQARLAKVRIGGLCLAGVNDQFADVATDSAELHYNLSAALSACRPSDAVVLLAHQPSVAKDAISSGANVDLILSGHTHAGQFFPLTILAKLVFPFNYGYYRVGRYQIFVTSGAMYYGPPLRTLTQQEIAL</sequence>